<gene>
    <name evidence="7" type="ORF">HY618_05480</name>
</gene>
<sequence>AEGIFHGVYPVSASNKPRAVMCILEQAEATTVLIFTRTKAGADHLGDFLEGGGIPVARIHSDRSQRQREKALSGFREGLHRVLVATDIVSRGIDVSDISHVINYDAPEYPEDYVHRAGRTARAGRVGYALTLMSPSEIMLVKNIERFIGKALPRVGLPGVLDDIHQHGLGGEPRPLKDQPPVARYDRLRNMPRRSGLSLR</sequence>
<evidence type="ECO:0000313" key="8">
    <source>
        <dbReference type="Proteomes" id="UP000752292"/>
    </source>
</evidence>
<dbReference type="EMBL" id="JACQRX010000239">
    <property type="protein sequence ID" value="MBI4251892.1"/>
    <property type="molecule type" value="Genomic_DNA"/>
</dbReference>
<dbReference type="SUPFAM" id="SSF52540">
    <property type="entry name" value="P-loop containing nucleoside triphosphate hydrolases"/>
    <property type="match status" value="1"/>
</dbReference>
<keyword evidence="4" id="KW-0067">ATP-binding</keyword>
<feature type="non-terminal residue" evidence="7">
    <location>
        <position position="1"/>
    </location>
</feature>
<reference evidence="7" key="1">
    <citation type="submission" date="2020-07" db="EMBL/GenBank/DDBJ databases">
        <title>Huge and variable diversity of episymbiotic CPR bacteria and DPANN archaea in groundwater ecosystems.</title>
        <authorList>
            <person name="He C.Y."/>
            <person name="Keren R."/>
            <person name="Whittaker M."/>
            <person name="Farag I.F."/>
            <person name="Doudna J."/>
            <person name="Cate J.H.D."/>
            <person name="Banfield J.F."/>
        </authorList>
    </citation>
    <scope>NUCLEOTIDE SEQUENCE</scope>
    <source>
        <strain evidence="7">NC_groundwater_1370_Ag_S-0.2um_69_93</strain>
    </source>
</reference>
<evidence type="ECO:0000256" key="4">
    <source>
        <dbReference type="ARBA" id="ARBA00022840"/>
    </source>
</evidence>
<feature type="domain" description="Helicase C-terminal" evidence="6">
    <location>
        <begin position="23"/>
        <end position="165"/>
    </location>
</feature>
<comment type="similarity">
    <text evidence="5">Belongs to the DEAD box helicase family.</text>
</comment>
<dbReference type="Gene3D" id="3.40.50.300">
    <property type="entry name" value="P-loop containing nucleotide triphosphate hydrolases"/>
    <property type="match status" value="1"/>
</dbReference>
<dbReference type="PANTHER" id="PTHR47959:SF13">
    <property type="entry name" value="ATP-DEPENDENT RNA HELICASE RHLE"/>
    <property type="match status" value="1"/>
</dbReference>
<evidence type="ECO:0000256" key="1">
    <source>
        <dbReference type="ARBA" id="ARBA00022741"/>
    </source>
</evidence>
<protein>
    <submittedName>
        <fullName evidence="7">C-terminal helicase domain-containing protein</fullName>
    </submittedName>
</protein>
<comment type="caution">
    <text evidence="7">The sequence shown here is derived from an EMBL/GenBank/DDBJ whole genome shotgun (WGS) entry which is preliminary data.</text>
</comment>
<dbReference type="SMART" id="SM00490">
    <property type="entry name" value="HELICc"/>
    <property type="match status" value="1"/>
</dbReference>
<evidence type="ECO:0000259" key="6">
    <source>
        <dbReference type="PROSITE" id="PS51194"/>
    </source>
</evidence>
<dbReference type="GO" id="GO:0016787">
    <property type="term" value="F:hydrolase activity"/>
    <property type="evidence" value="ECO:0007669"/>
    <property type="project" value="UniProtKB-KW"/>
</dbReference>
<dbReference type="PROSITE" id="PS51194">
    <property type="entry name" value="HELICASE_CTER"/>
    <property type="match status" value="1"/>
</dbReference>
<organism evidence="7 8">
    <name type="scientific">Tectimicrobiota bacterium</name>
    <dbReference type="NCBI Taxonomy" id="2528274"/>
    <lineage>
        <taxon>Bacteria</taxon>
        <taxon>Pseudomonadati</taxon>
        <taxon>Nitrospinota/Tectimicrobiota group</taxon>
        <taxon>Candidatus Tectimicrobiota</taxon>
    </lineage>
</organism>
<evidence type="ECO:0000256" key="3">
    <source>
        <dbReference type="ARBA" id="ARBA00022806"/>
    </source>
</evidence>
<dbReference type="GO" id="GO:0005524">
    <property type="term" value="F:ATP binding"/>
    <property type="evidence" value="ECO:0007669"/>
    <property type="project" value="UniProtKB-KW"/>
</dbReference>
<dbReference type="GO" id="GO:0003724">
    <property type="term" value="F:RNA helicase activity"/>
    <property type="evidence" value="ECO:0007669"/>
    <property type="project" value="TreeGrafter"/>
</dbReference>
<evidence type="ECO:0000256" key="2">
    <source>
        <dbReference type="ARBA" id="ARBA00022801"/>
    </source>
</evidence>
<dbReference type="InterPro" id="IPR050079">
    <property type="entry name" value="DEAD_box_RNA_helicase"/>
</dbReference>
<keyword evidence="2" id="KW-0378">Hydrolase</keyword>
<dbReference type="PANTHER" id="PTHR47959">
    <property type="entry name" value="ATP-DEPENDENT RNA HELICASE RHLE-RELATED"/>
    <property type="match status" value="1"/>
</dbReference>
<dbReference type="InterPro" id="IPR027417">
    <property type="entry name" value="P-loop_NTPase"/>
</dbReference>
<proteinExistence type="inferred from homology"/>
<dbReference type="Proteomes" id="UP000752292">
    <property type="component" value="Unassembled WGS sequence"/>
</dbReference>
<dbReference type="Pfam" id="PF00271">
    <property type="entry name" value="Helicase_C"/>
    <property type="match status" value="1"/>
</dbReference>
<keyword evidence="1" id="KW-0547">Nucleotide-binding</keyword>
<evidence type="ECO:0000256" key="5">
    <source>
        <dbReference type="ARBA" id="ARBA00038437"/>
    </source>
</evidence>
<keyword evidence="3 7" id="KW-0347">Helicase</keyword>
<dbReference type="AlphaFoldDB" id="A0A932ZTM5"/>
<dbReference type="InterPro" id="IPR001650">
    <property type="entry name" value="Helicase_C-like"/>
</dbReference>
<accession>A0A932ZTM5</accession>
<name>A0A932ZTM5_UNCTE</name>
<dbReference type="GO" id="GO:0005829">
    <property type="term" value="C:cytosol"/>
    <property type="evidence" value="ECO:0007669"/>
    <property type="project" value="TreeGrafter"/>
</dbReference>
<dbReference type="CDD" id="cd18787">
    <property type="entry name" value="SF2_C_DEAD"/>
    <property type="match status" value="1"/>
</dbReference>
<evidence type="ECO:0000313" key="7">
    <source>
        <dbReference type="EMBL" id="MBI4251892.1"/>
    </source>
</evidence>